<comment type="caution">
    <text evidence="1">The sequence shown here is derived from an EMBL/GenBank/DDBJ whole genome shotgun (WGS) entry which is preliminary data.</text>
</comment>
<proteinExistence type="predicted"/>
<evidence type="ECO:0000313" key="1">
    <source>
        <dbReference type="EMBL" id="MFC6951916.1"/>
    </source>
</evidence>
<evidence type="ECO:0008006" key="3">
    <source>
        <dbReference type="Google" id="ProtNLM"/>
    </source>
</evidence>
<name>A0ABD5VGD4_9EURY</name>
<protein>
    <recommendedName>
        <fullName evidence="3">Small CPxCG-related zinc finger protein</fullName>
    </recommendedName>
</protein>
<dbReference type="EMBL" id="JBHSXN010000001">
    <property type="protein sequence ID" value="MFC6951916.1"/>
    <property type="molecule type" value="Genomic_DNA"/>
</dbReference>
<reference evidence="1 2" key="1">
    <citation type="journal article" date="2019" name="Int. J. Syst. Evol. Microbiol.">
        <title>The Global Catalogue of Microorganisms (GCM) 10K type strain sequencing project: providing services to taxonomists for standard genome sequencing and annotation.</title>
        <authorList>
            <consortium name="The Broad Institute Genomics Platform"/>
            <consortium name="The Broad Institute Genome Sequencing Center for Infectious Disease"/>
            <person name="Wu L."/>
            <person name="Ma J."/>
        </authorList>
    </citation>
    <scope>NUCLEOTIDE SEQUENCE [LARGE SCALE GENOMIC DNA]</scope>
    <source>
        <strain evidence="1 2">GX26</strain>
    </source>
</reference>
<evidence type="ECO:0000313" key="2">
    <source>
        <dbReference type="Proteomes" id="UP001596395"/>
    </source>
</evidence>
<organism evidence="1 2">
    <name type="scientific">Halorubellus litoreus</name>
    <dbReference type="NCBI Taxonomy" id="755308"/>
    <lineage>
        <taxon>Archaea</taxon>
        <taxon>Methanobacteriati</taxon>
        <taxon>Methanobacteriota</taxon>
        <taxon>Stenosarchaea group</taxon>
        <taxon>Halobacteria</taxon>
        <taxon>Halobacteriales</taxon>
        <taxon>Halorubellaceae</taxon>
        <taxon>Halorubellus</taxon>
    </lineage>
</organism>
<accession>A0ABD5VGD4</accession>
<dbReference type="Pfam" id="PF24443">
    <property type="entry name" value="DUF7562"/>
    <property type="match status" value="1"/>
</dbReference>
<dbReference type="AlphaFoldDB" id="A0ABD5VGD4"/>
<gene>
    <name evidence="1" type="ORF">ACFQGB_03485</name>
</gene>
<dbReference type="RefSeq" id="WP_336348922.1">
    <property type="nucleotide sequence ID" value="NZ_JAZAQL010000001.1"/>
</dbReference>
<sequence>MWRSGSSSGSDPVACVACGTEVPRDDAREYDKHGDRWERNGKAFEYLCKPCFRRECHQPRDELESLLVDLDAGEGLSDDEFLAAYVEAVHERYGKVEE</sequence>
<dbReference type="Proteomes" id="UP001596395">
    <property type="component" value="Unassembled WGS sequence"/>
</dbReference>
<keyword evidence="2" id="KW-1185">Reference proteome</keyword>
<dbReference type="InterPro" id="IPR055984">
    <property type="entry name" value="DUF7562"/>
</dbReference>